<evidence type="ECO:0000313" key="3">
    <source>
        <dbReference type="EMBL" id="RVX00344.1"/>
    </source>
</evidence>
<feature type="coiled-coil region" evidence="1">
    <location>
        <begin position="149"/>
        <end position="196"/>
    </location>
</feature>
<name>A0A438IUD3_VITVI</name>
<dbReference type="Proteomes" id="UP000288805">
    <property type="component" value="Unassembled WGS sequence"/>
</dbReference>
<evidence type="ECO:0000256" key="2">
    <source>
        <dbReference type="SAM" id="MobiDB-lite"/>
    </source>
</evidence>
<proteinExistence type="predicted"/>
<dbReference type="AlphaFoldDB" id="A0A438IUD3"/>
<keyword evidence="1" id="KW-0175">Coiled coil</keyword>
<sequence length="196" mass="21231">MKLSTLSLPQPKGLVRRRLRRIRRGASPSTVPHLDEAGPSAAVVTQPDMAGPSPTIAIQPDAAKPSNALAAEEEARGAKASPDAAIVERAPDEKNAEAPFTKMSNFSPTPFWHPRVRRVLYPVSVGMDDAKDCRSEAMRAFISNHPGDLEEMRSKLEMVEAVADGAEMLKLAKGEKGVIRAEADQLKEEKEALEAK</sequence>
<gene>
    <name evidence="3" type="ORF">CK203_024652</name>
</gene>
<feature type="region of interest" description="Disordered" evidence="2">
    <location>
        <begin position="1"/>
        <end position="85"/>
    </location>
</feature>
<feature type="compositionally biased region" description="Basic residues" evidence="2">
    <location>
        <begin position="14"/>
        <end position="24"/>
    </location>
</feature>
<protein>
    <submittedName>
        <fullName evidence="3">Uncharacterized protein</fullName>
    </submittedName>
</protein>
<organism evidence="3 4">
    <name type="scientific">Vitis vinifera</name>
    <name type="common">Grape</name>
    <dbReference type="NCBI Taxonomy" id="29760"/>
    <lineage>
        <taxon>Eukaryota</taxon>
        <taxon>Viridiplantae</taxon>
        <taxon>Streptophyta</taxon>
        <taxon>Embryophyta</taxon>
        <taxon>Tracheophyta</taxon>
        <taxon>Spermatophyta</taxon>
        <taxon>Magnoliopsida</taxon>
        <taxon>eudicotyledons</taxon>
        <taxon>Gunneridae</taxon>
        <taxon>Pentapetalae</taxon>
        <taxon>rosids</taxon>
        <taxon>Vitales</taxon>
        <taxon>Vitaceae</taxon>
        <taxon>Viteae</taxon>
        <taxon>Vitis</taxon>
    </lineage>
</organism>
<dbReference type="EMBL" id="QGNW01000082">
    <property type="protein sequence ID" value="RVX00344.1"/>
    <property type="molecule type" value="Genomic_DNA"/>
</dbReference>
<evidence type="ECO:0000313" key="4">
    <source>
        <dbReference type="Proteomes" id="UP000288805"/>
    </source>
</evidence>
<comment type="caution">
    <text evidence="3">The sequence shown here is derived from an EMBL/GenBank/DDBJ whole genome shotgun (WGS) entry which is preliminary data.</text>
</comment>
<reference evidence="3 4" key="1">
    <citation type="journal article" date="2018" name="PLoS Genet.">
        <title>Population sequencing reveals clonal diversity and ancestral inbreeding in the grapevine cultivar Chardonnay.</title>
        <authorList>
            <person name="Roach M.J."/>
            <person name="Johnson D.L."/>
            <person name="Bohlmann J."/>
            <person name="van Vuuren H.J."/>
            <person name="Jones S.J."/>
            <person name="Pretorius I.S."/>
            <person name="Schmidt S.A."/>
            <person name="Borneman A.R."/>
        </authorList>
    </citation>
    <scope>NUCLEOTIDE SEQUENCE [LARGE SCALE GENOMIC DNA]</scope>
    <source>
        <strain evidence="4">cv. Chardonnay</strain>
        <tissue evidence="3">Leaf</tissue>
    </source>
</reference>
<evidence type="ECO:0000256" key="1">
    <source>
        <dbReference type="SAM" id="Coils"/>
    </source>
</evidence>
<accession>A0A438IUD3</accession>